<dbReference type="InterPro" id="IPR036061">
    <property type="entry name" value="CheW-like_dom_sf"/>
</dbReference>
<dbReference type="RefSeq" id="WP_187374206.1">
    <property type="nucleotide sequence ID" value="NZ_CABJAT010000003.1"/>
</dbReference>
<dbReference type="Proteomes" id="UP000245412">
    <property type="component" value="Unassembled WGS sequence"/>
</dbReference>
<feature type="domain" description="CheW-like" evidence="1">
    <location>
        <begin position="6"/>
        <end position="152"/>
    </location>
</feature>
<dbReference type="Gene3D" id="2.40.50.180">
    <property type="entry name" value="CheA-289, Domain 4"/>
    <property type="match status" value="1"/>
</dbReference>
<comment type="caution">
    <text evidence="2">The sequence shown here is derived from an EMBL/GenBank/DDBJ whole genome shotgun (WGS) entry which is preliminary data.</text>
</comment>
<gene>
    <name evidence="2" type="ORF">C7383_108163</name>
</gene>
<dbReference type="GO" id="GO:0007165">
    <property type="term" value="P:signal transduction"/>
    <property type="evidence" value="ECO:0007669"/>
    <property type="project" value="InterPro"/>
</dbReference>
<evidence type="ECO:0000313" key="2">
    <source>
        <dbReference type="EMBL" id="PWJ74733.1"/>
    </source>
</evidence>
<dbReference type="EMBL" id="QGGY01000008">
    <property type="protein sequence ID" value="PWJ74733.1"/>
    <property type="molecule type" value="Genomic_DNA"/>
</dbReference>
<protein>
    <submittedName>
        <fullName evidence="2">Chemotaxis signal transduction protein</fullName>
    </submittedName>
</protein>
<name>A0AB73T2M7_9FIRM</name>
<proteinExistence type="predicted"/>
<accession>A0AB73T2M7</accession>
<dbReference type="Gene3D" id="2.30.30.40">
    <property type="entry name" value="SH3 Domains"/>
    <property type="match status" value="1"/>
</dbReference>
<organism evidence="2 3">
    <name type="scientific">Murimonas intestini</name>
    <dbReference type="NCBI Taxonomy" id="1337051"/>
    <lineage>
        <taxon>Bacteria</taxon>
        <taxon>Bacillati</taxon>
        <taxon>Bacillota</taxon>
        <taxon>Clostridia</taxon>
        <taxon>Lachnospirales</taxon>
        <taxon>Lachnospiraceae</taxon>
        <taxon>Murimonas</taxon>
    </lineage>
</organism>
<dbReference type="PROSITE" id="PS50851">
    <property type="entry name" value="CHEW"/>
    <property type="match status" value="1"/>
</dbReference>
<dbReference type="InterPro" id="IPR002545">
    <property type="entry name" value="CheW-lke_dom"/>
</dbReference>
<dbReference type="SUPFAM" id="SSF50341">
    <property type="entry name" value="CheW-like"/>
    <property type="match status" value="1"/>
</dbReference>
<sequence length="153" mass="16686">MENGNSKELLCFAGKGVTYAVEFSEVIEICTHIKAEKIPCLPEYFCGICHYKGNIISIVAMDKSGAVPAKDTLGGQDKGGHDNVVIVVDSGQYQFGISIQGEPWISTVDGNKIEDIRESLVPDKWKEKAVYRTESEVICQLDLAKSSEALASQ</sequence>
<evidence type="ECO:0000259" key="1">
    <source>
        <dbReference type="PROSITE" id="PS50851"/>
    </source>
</evidence>
<evidence type="ECO:0000313" key="3">
    <source>
        <dbReference type="Proteomes" id="UP000245412"/>
    </source>
</evidence>
<dbReference type="Pfam" id="PF01584">
    <property type="entry name" value="CheW"/>
    <property type="match status" value="1"/>
</dbReference>
<dbReference type="AlphaFoldDB" id="A0AB73T2M7"/>
<dbReference type="GO" id="GO:0006935">
    <property type="term" value="P:chemotaxis"/>
    <property type="evidence" value="ECO:0007669"/>
    <property type="project" value="InterPro"/>
</dbReference>
<keyword evidence="3" id="KW-1185">Reference proteome</keyword>
<reference evidence="2 3" key="1">
    <citation type="submission" date="2018-05" db="EMBL/GenBank/DDBJ databases">
        <authorList>
            <person name="Goeker M."/>
            <person name="Huntemann M."/>
            <person name="Clum A."/>
            <person name="Pillay M."/>
            <person name="Palaniappan K."/>
            <person name="Varghese N."/>
            <person name="Mikhailova N."/>
            <person name="Stamatis D."/>
            <person name="Reddy T."/>
            <person name="Daum C."/>
            <person name="Shapiro N."/>
            <person name="Ivanova N."/>
            <person name="Kyrpides N."/>
            <person name="Woyke T."/>
        </authorList>
    </citation>
    <scope>NUCLEOTIDE SEQUENCE [LARGE SCALE GENOMIC DNA]</scope>
    <source>
        <strain evidence="2 3">DSM 26524</strain>
    </source>
</reference>